<evidence type="ECO:0000313" key="3">
    <source>
        <dbReference type="Proteomes" id="UP000184330"/>
    </source>
</evidence>
<feature type="region of interest" description="Disordered" evidence="1">
    <location>
        <begin position="1"/>
        <end position="30"/>
    </location>
</feature>
<evidence type="ECO:0000313" key="2">
    <source>
        <dbReference type="EMBL" id="CZR52097.1"/>
    </source>
</evidence>
<reference evidence="2 3" key="1">
    <citation type="submission" date="2016-03" db="EMBL/GenBank/DDBJ databases">
        <authorList>
            <person name="Ploux O."/>
        </authorList>
    </citation>
    <scope>NUCLEOTIDE SEQUENCE [LARGE SCALE GENOMIC DNA]</scope>
    <source>
        <strain evidence="2 3">UAMH 11012</strain>
    </source>
</reference>
<organism evidence="2 3">
    <name type="scientific">Phialocephala subalpina</name>
    <dbReference type="NCBI Taxonomy" id="576137"/>
    <lineage>
        <taxon>Eukaryota</taxon>
        <taxon>Fungi</taxon>
        <taxon>Dikarya</taxon>
        <taxon>Ascomycota</taxon>
        <taxon>Pezizomycotina</taxon>
        <taxon>Leotiomycetes</taxon>
        <taxon>Helotiales</taxon>
        <taxon>Mollisiaceae</taxon>
        <taxon>Phialocephala</taxon>
        <taxon>Phialocephala fortinii species complex</taxon>
    </lineage>
</organism>
<keyword evidence="3" id="KW-1185">Reference proteome</keyword>
<feature type="compositionally biased region" description="Basic and acidic residues" evidence="1">
    <location>
        <begin position="236"/>
        <end position="261"/>
    </location>
</feature>
<feature type="compositionally biased region" description="Polar residues" evidence="1">
    <location>
        <begin position="159"/>
        <end position="177"/>
    </location>
</feature>
<gene>
    <name evidence="2" type="ORF">PAC_01974</name>
</gene>
<dbReference type="Proteomes" id="UP000184330">
    <property type="component" value="Unassembled WGS sequence"/>
</dbReference>
<sequence length="269" mass="29921">MSLPEEPNVMDAVSGTAQSTPGPEGPGAHGTELLATQRIELLRAENVNLRIELEEANVRLVHSRICHQSEAQGRQSEAQIRQIIQRGLDAVQKSYFQLATNYKSRLSRYDGERVKLLEDSRIAEELIASQKQLIELYEARDRQQQQSASHLVEGGPLLSQYNDHNHSSQYPTYQPPHSQEFIIDPTRLHPLPDLDYSIGSSIEPCNTDAVMSTPVAEFESQAPILPVQSTLYPTSAEHDVPGSNHNKGDGNKRGPEDEGGKPSKKRKTK</sequence>
<dbReference type="AlphaFoldDB" id="A0A1L7WH94"/>
<feature type="region of interest" description="Disordered" evidence="1">
    <location>
        <begin position="155"/>
        <end position="178"/>
    </location>
</feature>
<dbReference type="EMBL" id="FJOG01000002">
    <property type="protein sequence ID" value="CZR52097.1"/>
    <property type="molecule type" value="Genomic_DNA"/>
</dbReference>
<evidence type="ECO:0000256" key="1">
    <source>
        <dbReference type="SAM" id="MobiDB-lite"/>
    </source>
</evidence>
<name>A0A1L7WH94_9HELO</name>
<accession>A0A1L7WH94</accession>
<feature type="region of interest" description="Disordered" evidence="1">
    <location>
        <begin position="226"/>
        <end position="269"/>
    </location>
</feature>
<proteinExistence type="predicted"/>
<dbReference type="OrthoDB" id="3511077at2759"/>
<protein>
    <submittedName>
        <fullName evidence="2">Uncharacterized protein</fullName>
    </submittedName>
</protein>